<dbReference type="AlphaFoldDB" id="A0AAW0FKE1"/>
<comment type="caution">
    <text evidence="4">The sequence shown here is derived from an EMBL/GenBank/DDBJ whole genome shotgun (WGS) entry which is preliminary data.</text>
</comment>
<feature type="compositionally biased region" description="Basic residues" evidence="1">
    <location>
        <begin position="107"/>
        <end position="125"/>
    </location>
</feature>
<evidence type="ECO:0000259" key="2">
    <source>
        <dbReference type="PROSITE" id="PS51925"/>
    </source>
</evidence>
<dbReference type="PROSITE" id="PS51998">
    <property type="entry name" value="DEK_C"/>
    <property type="match status" value="1"/>
</dbReference>
<dbReference type="PANTHER" id="PTHR13844">
    <property type="entry name" value="SWI/SNF-RELATED MATRIX-ASSOCIATED ACTIN-DEPENDENT REGULATOR OF CHROMATIN SUBFAMILY D"/>
    <property type="match status" value="1"/>
</dbReference>
<evidence type="ECO:0000256" key="1">
    <source>
        <dbReference type="SAM" id="MobiDB-lite"/>
    </source>
</evidence>
<feature type="region of interest" description="Disordered" evidence="1">
    <location>
        <begin position="97"/>
        <end position="128"/>
    </location>
</feature>
<dbReference type="InterPro" id="IPR019835">
    <property type="entry name" value="SWIB_domain"/>
</dbReference>
<dbReference type="InterPro" id="IPR014876">
    <property type="entry name" value="DEK_C"/>
</dbReference>
<organism evidence="4 5">
    <name type="scientific">Cerrena zonata</name>
    <dbReference type="NCBI Taxonomy" id="2478898"/>
    <lineage>
        <taxon>Eukaryota</taxon>
        <taxon>Fungi</taxon>
        <taxon>Dikarya</taxon>
        <taxon>Basidiomycota</taxon>
        <taxon>Agaricomycotina</taxon>
        <taxon>Agaricomycetes</taxon>
        <taxon>Polyporales</taxon>
        <taxon>Cerrenaceae</taxon>
        <taxon>Cerrena</taxon>
    </lineage>
</organism>
<keyword evidence="5" id="KW-1185">Reference proteome</keyword>
<dbReference type="EMBL" id="JASBNA010000044">
    <property type="protein sequence ID" value="KAK7681081.1"/>
    <property type="molecule type" value="Genomic_DNA"/>
</dbReference>
<protein>
    <recommendedName>
        <fullName evidence="6">DM2 domain-containing protein</fullName>
    </recommendedName>
</protein>
<feature type="region of interest" description="Disordered" evidence="1">
    <location>
        <begin position="212"/>
        <end position="269"/>
    </location>
</feature>
<dbReference type="Pfam" id="PF08766">
    <property type="entry name" value="DEK_C"/>
    <property type="match status" value="1"/>
</dbReference>
<accession>A0AAW0FKE1</accession>
<dbReference type="CDD" id="cd10567">
    <property type="entry name" value="SWIB-MDM2_like"/>
    <property type="match status" value="1"/>
</dbReference>
<dbReference type="PROSITE" id="PS51925">
    <property type="entry name" value="SWIB_MDM2"/>
    <property type="match status" value="1"/>
</dbReference>
<feature type="compositionally biased region" description="Acidic residues" evidence="1">
    <location>
        <begin position="239"/>
        <end position="269"/>
    </location>
</feature>
<feature type="domain" description="DEK-C" evidence="3">
    <location>
        <begin position="4"/>
        <end position="59"/>
    </location>
</feature>
<sequence>MTEEYNPKQYLPTIDAILSVADLEKITVKKIRNALQELFGINLQPHKQDISDIIMERYFDLLEKRKNKVEPPPLSKEDIERQDALMASQLLKSTIRGPVTRGSGKATPRKPRAKKNAAGEKKRKAPNNGFNQALYLSQDLQNLFGVESLPRPQIVKQMWTYIKDNNLQNPNDRRQILCNDTLYKIFKKKTVGIFEMNKLLTSHIFKPDEIGDTKSVGELQAKPPPPPSSKTNGKKSADYVDEEDDDDDDDQELGDPAEDDSEESDEDAD</sequence>
<dbReference type="InterPro" id="IPR036885">
    <property type="entry name" value="SWIB_MDM2_dom_sf"/>
</dbReference>
<gene>
    <name evidence="4" type="ORF">QCA50_015919</name>
</gene>
<evidence type="ECO:0000259" key="3">
    <source>
        <dbReference type="PROSITE" id="PS51998"/>
    </source>
</evidence>
<dbReference type="SUPFAM" id="SSF109715">
    <property type="entry name" value="DEK C-terminal domain"/>
    <property type="match status" value="1"/>
</dbReference>
<evidence type="ECO:0000313" key="4">
    <source>
        <dbReference type="EMBL" id="KAK7681081.1"/>
    </source>
</evidence>
<dbReference type="Gene3D" id="1.10.245.10">
    <property type="entry name" value="SWIB/MDM2 domain"/>
    <property type="match status" value="1"/>
</dbReference>
<dbReference type="Proteomes" id="UP001385951">
    <property type="component" value="Unassembled WGS sequence"/>
</dbReference>
<evidence type="ECO:0008006" key="6">
    <source>
        <dbReference type="Google" id="ProtNLM"/>
    </source>
</evidence>
<dbReference type="Gene3D" id="1.10.10.60">
    <property type="entry name" value="Homeodomain-like"/>
    <property type="match status" value="1"/>
</dbReference>
<reference evidence="4 5" key="1">
    <citation type="submission" date="2022-09" db="EMBL/GenBank/DDBJ databases">
        <authorList>
            <person name="Palmer J.M."/>
        </authorList>
    </citation>
    <scope>NUCLEOTIDE SEQUENCE [LARGE SCALE GENOMIC DNA]</scope>
    <source>
        <strain evidence="4 5">DSM 7382</strain>
    </source>
</reference>
<evidence type="ECO:0000313" key="5">
    <source>
        <dbReference type="Proteomes" id="UP001385951"/>
    </source>
</evidence>
<name>A0AAW0FKE1_9APHY</name>
<dbReference type="InterPro" id="IPR003121">
    <property type="entry name" value="SWIB_MDM2_domain"/>
</dbReference>
<dbReference type="SMART" id="SM00151">
    <property type="entry name" value="SWIB"/>
    <property type="match status" value="1"/>
</dbReference>
<proteinExistence type="predicted"/>
<feature type="domain" description="DM2" evidence="2">
    <location>
        <begin position="129"/>
        <end position="206"/>
    </location>
</feature>
<dbReference type="SUPFAM" id="SSF47592">
    <property type="entry name" value="SWIB/MDM2 domain"/>
    <property type="match status" value="1"/>
</dbReference>
<dbReference type="Pfam" id="PF02201">
    <property type="entry name" value="SWIB"/>
    <property type="match status" value="1"/>
</dbReference>